<keyword evidence="5" id="KW-1185">Reference proteome</keyword>
<reference evidence="3 4" key="1">
    <citation type="submission" date="2017-02" db="EMBL/GenBank/DDBJ databases">
        <title>Complete genome sequences of Mycobacterium kansasii strains isolated from rhesus macaques.</title>
        <authorList>
            <person name="Panda A."/>
            <person name="Nagaraj S."/>
            <person name="Zhao X."/>
            <person name="Tettelin H."/>
            <person name="Detolla L.J."/>
        </authorList>
    </citation>
    <scope>NUCLEOTIDE SEQUENCE [LARGE SCALE GENOMIC DNA]</scope>
    <source>
        <strain evidence="3 4">11-3469</strain>
    </source>
</reference>
<dbReference type="InterPro" id="IPR038332">
    <property type="entry name" value="PPE_sf"/>
</dbReference>
<dbReference type="Gene3D" id="1.10.287.850">
    <property type="entry name" value="HP0062-like domain"/>
    <property type="match status" value="1"/>
</dbReference>
<protein>
    <submittedName>
        <fullName evidence="3">PE family protein</fullName>
    </submittedName>
</protein>
<dbReference type="AlphaFoldDB" id="A0A1V3WGP3"/>
<dbReference type="InterPro" id="IPR000084">
    <property type="entry name" value="PE-PGRS_N"/>
</dbReference>
<name>A0A1V3WGP3_MYCKA</name>
<sequence>MSFVTSTPEALLGATTDLAGIGSALNAANAAAAAPTTTVLAAAADEVSAGIAALFGSHGAAYQAVSAQAESFHRWFSQALSAAAGSYASAEAANVQQILTSALTGGWAPAAAQPPTSGRSCLTW</sequence>
<evidence type="ECO:0000313" key="3">
    <source>
        <dbReference type="EMBL" id="OOK66137.1"/>
    </source>
</evidence>
<dbReference type="SUPFAM" id="SSF140459">
    <property type="entry name" value="PE/PPE dimer-like"/>
    <property type="match status" value="1"/>
</dbReference>
<evidence type="ECO:0000259" key="1">
    <source>
        <dbReference type="Pfam" id="PF00934"/>
    </source>
</evidence>
<proteinExistence type="predicted"/>
<reference evidence="2 5" key="2">
    <citation type="submission" date="2020-07" db="EMBL/GenBank/DDBJ databases">
        <title>Mycobacterium kansasii (former subtype) with zoonotic potential isolated from diseased indoor pet cat, Japan.</title>
        <authorList>
            <person name="Fukano H."/>
            <person name="Terazono T."/>
            <person name="Hoshino Y."/>
        </authorList>
    </citation>
    <scope>NUCLEOTIDE SEQUENCE [LARGE SCALE GENOMIC DNA]</scope>
    <source>
        <strain evidence="2 5">Kuro-I</strain>
    </source>
</reference>
<accession>A0A1V3WGP3</accession>
<dbReference type="EMBL" id="AP023343">
    <property type="protein sequence ID" value="BCI89126.1"/>
    <property type="molecule type" value="Genomic_DNA"/>
</dbReference>
<dbReference type="Proteomes" id="UP000516380">
    <property type="component" value="Chromosome"/>
</dbReference>
<dbReference type="Proteomes" id="UP000188532">
    <property type="component" value="Unassembled WGS sequence"/>
</dbReference>
<evidence type="ECO:0000313" key="5">
    <source>
        <dbReference type="Proteomes" id="UP000516380"/>
    </source>
</evidence>
<feature type="domain" description="PE" evidence="1">
    <location>
        <begin position="4"/>
        <end position="94"/>
    </location>
</feature>
<gene>
    <name evidence="3" type="ORF">BZL29_7418</name>
    <name evidence="2" type="ORF">NIIDMKKI_43320</name>
</gene>
<organism evidence="3 4">
    <name type="scientific">Mycobacterium kansasii</name>
    <dbReference type="NCBI Taxonomy" id="1768"/>
    <lineage>
        <taxon>Bacteria</taxon>
        <taxon>Bacillati</taxon>
        <taxon>Actinomycetota</taxon>
        <taxon>Actinomycetes</taxon>
        <taxon>Mycobacteriales</taxon>
        <taxon>Mycobacteriaceae</taxon>
        <taxon>Mycobacterium</taxon>
    </lineage>
</organism>
<evidence type="ECO:0000313" key="4">
    <source>
        <dbReference type="Proteomes" id="UP000188532"/>
    </source>
</evidence>
<evidence type="ECO:0000313" key="2">
    <source>
        <dbReference type="EMBL" id="BCI89126.1"/>
    </source>
</evidence>
<dbReference type="Pfam" id="PF00934">
    <property type="entry name" value="PE"/>
    <property type="match status" value="1"/>
</dbReference>
<dbReference type="EMBL" id="MVBN01000010">
    <property type="protein sequence ID" value="OOK66137.1"/>
    <property type="molecule type" value="Genomic_DNA"/>
</dbReference>